<comment type="caution">
    <text evidence="1">The sequence shown here is derived from an EMBL/GenBank/DDBJ whole genome shotgun (WGS) entry which is preliminary data.</text>
</comment>
<accession>A0A6P0GFA3</accession>
<sequence length="63" mass="6639">MTVLLIALTWLAVATMVALGLGRGIRLADTRQAPDGRDLHRELDSVLAGLEDDLRAAAGPTTV</sequence>
<dbReference type="Proteomes" id="UP000471126">
    <property type="component" value="Unassembled WGS sequence"/>
</dbReference>
<dbReference type="RefSeq" id="WP_163476105.1">
    <property type="nucleotide sequence ID" value="NZ_JAAGWE010000012.1"/>
</dbReference>
<proteinExistence type="predicted"/>
<protein>
    <submittedName>
        <fullName evidence="1">Uncharacterized protein</fullName>
    </submittedName>
</protein>
<gene>
    <name evidence="1" type="ORF">GCU54_07945</name>
</gene>
<dbReference type="AlphaFoldDB" id="A0A6P0GFA3"/>
<dbReference type="EMBL" id="JAAGWE010000012">
    <property type="protein sequence ID" value="NEM05953.1"/>
    <property type="molecule type" value="Genomic_DNA"/>
</dbReference>
<reference evidence="1 2" key="1">
    <citation type="submission" date="2019-12" db="EMBL/GenBank/DDBJ databases">
        <title>WGS of CPCC 203550 I12A-02606.</title>
        <authorList>
            <person name="Jiang Z."/>
        </authorList>
    </citation>
    <scope>NUCLEOTIDE SEQUENCE [LARGE SCALE GENOMIC DNA]</scope>
    <source>
        <strain evidence="1 2">I12A-02606</strain>
    </source>
</reference>
<organism evidence="1 2">
    <name type="scientific">Geodermatophilus normandii</name>
    <dbReference type="NCBI Taxonomy" id="1137989"/>
    <lineage>
        <taxon>Bacteria</taxon>
        <taxon>Bacillati</taxon>
        <taxon>Actinomycetota</taxon>
        <taxon>Actinomycetes</taxon>
        <taxon>Geodermatophilales</taxon>
        <taxon>Geodermatophilaceae</taxon>
        <taxon>Geodermatophilus</taxon>
    </lineage>
</organism>
<name>A0A6P0GFA3_9ACTN</name>
<evidence type="ECO:0000313" key="1">
    <source>
        <dbReference type="EMBL" id="NEM05953.1"/>
    </source>
</evidence>
<evidence type="ECO:0000313" key="2">
    <source>
        <dbReference type="Proteomes" id="UP000471126"/>
    </source>
</evidence>